<dbReference type="Proteomes" id="UP000823046">
    <property type="component" value="Unassembled WGS sequence"/>
</dbReference>
<evidence type="ECO:0000313" key="3">
    <source>
        <dbReference type="EMBL" id="KAF8820792.1"/>
    </source>
</evidence>
<dbReference type="Gene3D" id="2.60.120.340">
    <property type="entry name" value="Nucleoplasmin core domain"/>
    <property type="match status" value="1"/>
</dbReference>
<protein>
    <submittedName>
        <fullName evidence="3">Nuclear factor NF3</fullName>
    </submittedName>
</protein>
<dbReference type="InterPro" id="IPR041232">
    <property type="entry name" value="NPL"/>
</dbReference>
<keyword evidence="4" id="KW-1185">Reference proteome</keyword>
<dbReference type="EMBL" id="JADAQX010000300">
    <property type="protein sequence ID" value="KAF8820792.1"/>
    <property type="molecule type" value="Genomic_DNA"/>
</dbReference>
<reference evidence="3 4" key="1">
    <citation type="journal article" date="2020" name="bioRxiv">
        <title>Metabolic contributions of an alphaproteobacterial endosymbiont in the apicomplexan Cardiosporidium cionae.</title>
        <authorList>
            <person name="Hunter E.S."/>
            <person name="Paight C.J."/>
            <person name="Lane C.E."/>
        </authorList>
    </citation>
    <scope>NUCLEOTIDE SEQUENCE [LARGE SCALE GENOMIC DNA]</scope>
    <source>
        <strain evidence="3">ESH_2018</strain>
    </source>
</reference>
<comment type="caution">
    <text evidence="3">The sequence shown here is derived from an EMBL/GenBank/DDBJ whole genome shotgun (WGS) entry which is preliminary data.</text>
</comment>
<organism evidence="3 4">
    <name type="scientific">Cardiosporidium cionae</name>
    <dbReference type="NCBI Taxonomy" id="476202"/>
    <lineage>
        <taxon>Eukaryota</taxon>
        <taxon>Sar</taxon>
        <taxon>Alveolata</taxon>
        <taxon>Apicomplexa</taxon>
        <taxon>Aconoidasida</taxon>
        <taxon>Nephromycida</taxon>
        <taxon>Cardiosporidium</taxon>
    </lineage>
</organism>
<gene>
    <name evidence="3" type="ORF">IE077_004432</name>
</gene>
<name>A0ABQ7J9W7_9APIC</name>
<evidence type="ECO:0000313" key="4">
    <source>
        <dbReference type="Proteomes" id="UP000823046"/>
    </source>
</evidence>
<proteinExistence type="predicted"/>
<feature type="region of interest" description="Disordered" evidence="1">
    <location>
        <begin position="121"/>
        <end position="150"/>
    </location>
</feature>
<evidence type="ECO:0000259" key="2">
    <source>
        <dbReference type="Pfam" id="PF17800"/>
    </source>
</evidence>
<dbReference type="Pfam" id="PF17800">
    <property type="entry name" value="NPL"/>
    <property type="match status" value="1"/>
</dbReference>
<evidence type="ECO:0000256" key="1">
    <source>
        <dbReference type="SAM" id="MobiDB-lite"/>
    </source>
</evidence>
<feature type="domain" description="Nucleoplasmin-like" evidence="2">
    <location>
        <begin position="8"/>
        <end position="99"/>
    </location>
</feature>
<sequence>MRISFKMFFGAHLKPNVPFVPTRKDGGDLLHLSQLCLYNPKQAGRTYVQVVEGNETYCVASLEKDKMEQVSIDLFLSTENELKLQTTGASNEVHVVGFFEPEPSDLEDEDDFQGNILSKKRQATGRAEKDKGKARRRNAESDDEDELSNETTDAYQLALVQYLKAHGKTNIGLLGSKVKKPAELSERLGAFIKNRPTVFKIEEGSVILVE</sequence>
<accession>A0ABQ7J9W7</accession>